<feature type="compositionally biased region" description="Low complexity" evidence="1">
    <location>
        <begin position="1321"/>
        <end position="1339"/>
    </location>
</feature>
<evidence type="ECO:0008006" key="4">
    <source>
        <dbReference type="Google" id="ProtNLM"/>
    </source>
</evidence>
<dbReference type="SUPFAM" id="SSF48371">
    <property type="entry name" value="ARM repeat"/>
    <property type="match status" value="1"/>
</dbReference>
<keyword evidence="3" id="KW-1185">Reference proteome</keyword>
<sequence length="1433" mass="157737">MSLLTPPKTSHREEKENRATASGSRVVWSQHNQYHNLSSPPRFPTASSAEKEPPVKSILKKPSIPLLPLENECEQREATPEPSSPLDDQHYLNSPVSQIISKELETKLGELISAYSVLAARIRAHVYDESSSDSQLLEPLKNNRESLLRCIKRDLGRALVDPVADEDHKSARAAILLPSPTRSPKKKRGMTAEQAKFARDLCTLSHSVLKLLGLMFTLPPVYNIFTVAQLQDILTGLLAIPMAEELPTPNARKTYALAICVIQTQRLPPAVLRPAAARIAHALRRGIDGELGKEGKKGAASDGLKAIHDLSIYSPLTFVPVFITLLESVLSNLLAPSLALRVQACHALGGLSLGSLSIPLSDVHTCLSKCVSSFLLTIPAKASPTKLSPTKSSPAKSIVESPICRTLRTTINNEDPGHVAHGPVWALSVLGSFCVLLGSGLYSDVRVSRTIIALVSLTLRHKKSSVRFIGGIAWRALTWAYFQPPLPPSPDGESEVEDDDPPSSPVKTAHTPEQHRKILGAVVGMGVGVSTVAAIVGSETVEGDMRQVFHVLELMMRKGLDSFTDAMQVITQLVSFSPAHKSWNVNDLLPKSFFSAHPGLLTAEFSNLQPYVREIFEECPSLGEIRPLTKEELSRDNVMEELFQLWKRAAYLHEAFEKDVDLLKEGWQALLNAALVVYEDDGEDGKARVAEKAIDIIDHLLYADLECGGEADCSDAQLSFGKLDIQSASARKIKLLHDLWTLARHVVPSDYLDWHAENPLQSLIKWEEEMNKHECHSRGPWAEFCVDLSLSASEGLSMFWDAASKWEWCLQTKSRVWSIFVQKVQADPRGTWDDALLLLTVPYRDQSAWDLSSEDLGIWESFLAFALEKACDAGLEKLTAIDLIAETRFSPSFVSCTRIADMLMAACELGDAEALPDRFIDFLADTLRSSYPPSVEQLQSCKWMMRGLLNMIEHCPKELVLPLFETLQEGLLVWIQDEYAAVDTYEMDILNMYEAVLEIVRGLPETPETLEVLSPLLESVFVGRTNKPQAIFQIFDNFWNSTSYSSVVPSSQWPTKVQEHFNVQIEPELLDDDDILPPSSPPPVDDDDEEPQLADPIEIFSLLPPAILSTPSSTRTQDVPLTPKKTPSAFSLLASPTPTRKRDITTLFSGSPSSPKRRKVGNKENESPCLQLPSPRTRTDVFASPSRKRRLSETDYEPGSGVKRPRLDLCALTASAIDQDQDDAEEDAVEAILLPKRASTGSLVTPPKDKSSAPNKDVFGPLLRPSHSDSVTSSRKRKALTLAAVEVPTLKELKRQQSMPKIQKLDLTHILTSSAAENAVPSTEPKTPSKSYTKSSSSPGFDMPEVAALKSDDSMVMGCGSPKAELPSSDDDPHLGQVTPRHLISPVLRRLSGSKWSSNVEDPPSDDSVGSPTKGVVERRLKMQLQAKAALEM</sequence>
<feature type="region of interest" description="Disordered" evidence="1">
    <location>
        <begin position="488"/>
        <end position="511"/>
    </location>
</feature>
<feature type="region of interest" description="Disordered" evidence="1">
    <location>
        <begin position="1"/>
        <end position="61"/>
    </location>
</feature>
<evidence type="ECO:0000313" key="2">
    <source>
        <dbReference type="EMBL" id="KAK7056957.1"/>
    </source>
</evidence>
<proteinExistence type="predicted"/>
<accession>A0AAW0DY22</accession>
<dbReference type="Proteomes" id="UP001383192">
    <property type="component" value="Unassembled WGS sequence"/>
</dbReference>
<dbReference type="InterPro" id="IPR016024">
    <property type="entry name" value="ARM-type_fold"/>
</dbReference>
<feature type="region of interest" description="Disordered" evidence="1">
    <location>
        <begin position="1109"/>
        <end position="1203"/>
    </location>
</feature>
<comment type="caution">
    <text evidence="2">The sequence shown here is derived from an EMBL/GenBank/DDBJ whole genome shotgun (WGS) entry which is preliminary data.</text>
</comment>
<evidence type="ECO:0000313" key="3">
    <source>
        <dbReference type="Proteomes" id="UP001383192"/>
    </source>
</evidence>
<feature type="region of interest" description="Disordered" evidence="1">
    <location>
        <begin position="1316"/>
        <end position="1420"/>
    </location>
</feature>
<reference evidence="2 3" key="1">
    <citation type="submission" date="2024-01" db="EMBL/GenBank/DDBJ databases">
        <title>A draft genome for a cacao thread blight-causing isolate of Paramarasmius palmivorus.</title>
        <authorList>
            <person name="Baruah I.K."/>
            <person name="Bukari Y."/>
            <person name="Amoako-Attah I."/>
            <person name="Meinhardt L.W."/>
            <person name="Bailey B.A."/>
            <person name="Cohen S.P."/>
        </authorList>
    </citation>
    <scope>NUCLEOTIDE SEQUENCE [LARGE SCALE GENOMIC DNA]</scope>
    <source>
        <strain evidence="2 3">GH-12</strain>
    </source>
</reference>
<feature type="compositionally biased region" description="Acidic residues" evidence="1">
    <location>
        <begin position="492"/>
        <end position="501"/>
    </location>
</feature>
<protein>
    <recommendedName>
        <fullName evidence="4">Telomere-associated protein Rif1 N-terminal domain-containing protein</fullName>
    </recommendedName>
</protein>
<gene>
    <name evidence="2" type="ORF">VNI00_002675</name>
</gene>
<organism evidence="2 3">
    <name type="scientific">Paramarasmius palmivorus</name>
    <dbReference type="NCBI Taxonomy" id="297713"/>
    <lineage>
        <taxon>Eukaryota</taxon>
        <taxon>Fungi</taxon>
        <taxon>Dikarya</taxon>
        <taxon>Basidiomycota</taxon>
        <taxon>Agaricomycotina</taxon>
        <taxon>Agaricomycetes</taxon>
        <taxon>Agaricomycetidae</taxon>
        <taxon>Agaricales</taxon>
        <taxon>Marasmiineae</taxon>
        <taxon>Marasmiaceae</taxon>
        <taxon>Paramarasmius</taxon>
    </lineage>
</organism>
<dbReference type="EMBL" id="JAYKXP010000006">
    <property type="protein sequence ID" value="KAK7056957.1"/>
    <property type="molecule type" value="Genomic_DNA"/>
</dbReference>
<feature type="compositionally biased region" description="Polar residues" evidence="1">
    <location>
        <begin position="19"/>
        <end position="39"/>
    </location>
</feature>
<name>A0AAW0DY22_9AGAR</name>
<feature type="region of interest" description="Disordered" evidence="1">
    <location>
        <begin position="1069"/>
        <end position="1091"/>
    </location>
</feature>
<feature type="compositionally biased region" description="Polar residues" evidence="1">
    <location>
        <begin position="1109"/>
        <end position="1119"/>
    </location>
</feature>
<evidence type="ECO:0000256" key="1">
    <source>
        <dbReference type="SAM" id="MobiDB-lite"/>
    </source>
</evidence>
<feature type="region of interest" description="Disordered" evidence="1">
    <location>
        <begin position="1240"/>
        <end position="1275"/>
    </location>
</feature>